<feature type="region of interest" description="Disordered" evidence="1">
    <location>
        <begin position="261"/>
        <end position="306"/>
    </location>
</feature>
<name>G8BVA7_TETPH</name>
<dbReference type="HOGENOM" id="CLU_023057_3_0_1"/>
<dbReference type="RefSeq" id="XP_003686123.1">
    <property type="nucleotide sequence ID" value="XM_003686075.1"/>
</dbReference>
<dbReference type="GO" id="GO:0061665">
    <property type="term" value="F:SUMO ligase activity"/>
    <property type="evidence" value="ECO:0007669"/>
    <property type="project" value="EnsemblFungi"/>
</dbReference>
<dbReference type="GO" id="GO:0032183">
    <property type="term" value="F:SUMO binding"/>
    <property type="evidence" value="ECO:0007669"/>
    <property type="project" value="EnsemblFungi"/>
</dbReference>
<dbReference type="GO" id="GO:0036205">
    <property type="term" value="P:histone catabolic process"/>
    <property type="evidence" value="ECO:0007669"/>
    <property type="project" value="EnsemblFungi"/>
</dbReference>
<dbReference type="GO" id="GO:0016925">
    <property type="term" value="P:protein sumoylation"/>
    <property type="evidence" value="ECO:0007669"/>
    <property type="project" value="EnsemblFungi"/>
</dbReference>
<dbReference type="Pfam" id="PF08325">
    <property type="entry name" value="WLM"/>
    <property type="match status" value="1"/>
</dbReference>
<dbReference type="GO" id="GO:0106300">
    <property type="term" value="P:protein-DNA covalent cross-linking repair"/>
    <property type="evidence" value="ECO:0007669"/>
    <property type="project" value="EnsemblFungi"/>
</dbReference>
<evidence type="ECO:0000313" key="4">
    <source>
        <dbReference type="Proteomes" id="UP000005666"/>
    </source>
</evidence>
<reference evidence="3 4" key="1">
    <citation type="journal article" date="2011" name="Proc. Natl. Acad. Sci. U.S.A.">
        <title>Evolutionary erosion of yeast sex chromosomes by mating-type switching accidents.</title>
        <authorList>
            <person name="Gordon J.L."/>
            <person name="Armisen D."/>
            <person name="Proux-Wera E."/>
            <person name="Oheigeartaigh S.S."/>
            <person name="Byrne K.P."/>
            <person name="Wolfe K.H."/>
        </authorList>
    </citation>
    <scope>NUCLEOTIDE SEQUENCE [LARGE SCALE GENOMIC DNA]</scope>
    <source>
        <strain evidence="4">ATCC 24235 / CBS 4417 / NBRC 1672 / NRRL Y-8282 / UCD 70-5</strain>
    </source>
</reference>
<dbReference type="InterPro" id="IPR053000">
    <property type="entry name" value="WSS1-like_metalloprotease"/>
</dbReference>
<gene>
    <name evidence="3" type="primary">TPHA0F02070</name>
    <name evidence="3" type="ordered locus">TPHA_0F02070</name>
</gene>
<evidence type="ECO:0000313" key="3">
    <source>
        <dbReference type="EMBL" id="CCE63689.1"/>
    </source>
</evidence>
<dbReference type="OrthoDB" id="49605at2759"/>
<dbReference type="GO" id="GO:0000324">
    <property type="term" value="C:fungal-type vacuole"/>
    <property type="evidence" value="ECO:0007669"/>
    <property type="project" value="EnsemblFungi"/>
</dbReference>
<dbReference type="GeneID" id="11535495"/>
<evidence type="ECO:0000259" key="2">
    <source>
        <dbReference type="PROSITE" id="PS51397"/>
    </source>
</evidence>
<dbReference type="KEGG" id="tpf:TPHA_0F02070"/>
<organism evidence="3 4">
    <name type="scientific">Tetrapisispora phaffii (strain ATCC 24235 / CBS 4417 / NBRC 1672 / NRRL Y-8282 / UCD 70-5)</name>
    <name type="common">Yeast</name>
    <name type="synonym">Fabospora phaffii</name>
    <dbReference type="NCBI Taxonomy" id="1071381"/>
    <lineage>
        <taxon>Eukaryota</taxon>
        <taxon>Fungi</taxon>
        <taxon>Dikarya</taxon>
        <taxon>Ascomycota</taxon>
        <taxon>Saccharomycotina</taxon>
        <taxon>Saccharomycetes</taxon>
        <taxon>Saccharomycetales</taxon>
        <taxon>Saccharomycetaceae</taxon>
        <taxon>Tetrapisispora</taxon>
    </lineage>
</organism>
<feature type="compositionally biased region" description="Basic and acidic residues" evidence="1">
    <location>
        <begin position="276"/>
        <end position="297"/>
    </location>
</feature>
<accession>G8BVA7</accession>
<dbReference type="GO" id="GO:0005635">
    <property type="term" value="C:nuclear envelope"/>
    <property type="evidence" value="ECO:0007669"/>
    <property type="project" value="EnsemblFungi"/>
</dbReference>
<dbReference type="eggNOG" id="KOG4842">
    <property type="taxonomic scope" value="Eukaryota"/>
</dbReference>
<dbReference type="EMBL" id="HE612861">
    <property type="protein sequence ID" value="CCE63689.1"/>
    <property type="molecule type" value="Genomic_DNA"/>
</dbReference>
<dbReference type="STRING" id="1071381.G8BVA7"/>
<proteinExistence type="predicted"/>
<dbReference type="PROSITE" id="PS51397">
    <property type="entry name" value="WLM"/>
    <property type="match status" value="1"/>
</dbReference>
<dbReference type="GO" id="GO:0004222">
    <property type="term" value="F:metalloendopeptidase activity"/>
    <property type="evidence" value="ECO:0007669"/>
    <property type="project" value="EnsemblFungi"/>
</dbReference>
<dbReference type="PANTHER" id="PTHR46622">
    <property type="entry name" value="DNA-DEPENDENT METALLOPROTEASE WSS1"/>
    <property type="match status" value="1"/>
</dbReference>
<dbReference type="InterPro" id="IPR013536">
    <property type="entry name" value="WLM_dom"/>
</dbReference>
<dbReference type="GO" id="GO:1990414">
    <property type="term" value="P:replication-born double-strand break repair via sister chromatid exchange"/>
    <property type="evidence" value="ECO:0007669"/>
    <property type="project" value="EnsemblFungi"/>
</dbReference>
<protein>
    <recommendedName>
        <fullName evidence="2">WLM domain-containing protein</fullName>
    </recommendedName>
</protein>
<dbReference type="PANTHER" id="PTHR46622:SF1">
    <property type="entry name" value="DNA-DEPENDENT METALLOPROTEASE WSS1"/>
    <property type="match status" value="1"/>
</dbReference>
<dbReference type="GO" id="GO:0019985">
    <property type="term" value="P:translesion synthesis"/>
    <property type="evidence" value="ECO:0007669"/>
    <property type="project" value="EnsemblFungi"/>
</dbReference>
<dbReference type="AlphaFoldDB" id="G8BVA7"/>
<feature type="domain" description="WLM" evidence="2">
    <location>
        <begin position="27"/>
        <end position="234"/>
    </location>
</feature>
<sequence>MVVNGDLNKKRRRYKAEHQTRVKKNEVTIQHKNPHIERVAVLQRNPDKEYALEILKDIAHRVSYLMKENKFAVKDLVEFYPKDKRLLGMNVNRGAKIMLRLRSPYDEFQFLPRESIMGTMLHELTHNIFGPHDKNFYSKLDNLAARQWVIEQQNLYDHFVGTGAKLGAPSMDFIGGSKNNRVNEKLVRTKRINNVNFTNGKVLGSYTNNGRRIDVVNTKSAKEMAAIAAERRFKDNLSCGEGHSIDIEQPEQGELTEVYVLTDSESESEGTVTDQSGKRSKEEQVEKNIKKPKKNDDADIEIIDLT</sequence>
<evidence type="ECO:0000256" key="1">
    <source>
        <dbReference type="SAM" id="MobiDB-lite"/>
    </source>
</evidence>
<dbReference type="Proteomes" id="UP000005666">
    <property type="component" value="Chromosome 6"/>
</dbReference>
<dbReference type="MEROPS" id="M80.001"/>
<keyword evidence="4" id="KW-1185">Reference proteome</keyword>